<gene>
    <name evidence="1" type="ORF">SAMN05216188_11876</name>
</gene>
<sequence>MDWGQFEPAIRRWEAVLGRPVPAPTVWSAAYRKARQLRMECRHPKPVGMRGSLRPAWVLNPRFVEWLMGLPAGWVTDVPDLSRSQQLRLLGNGVVPQQGEAALLRLLLGIGRRRKRKAGAA</sequence>
<keyword evidence="2" id="KW-1185">Reference proteome</keyword>
<keyword evidence="1" id="KW-0489">Methyltransferase</keyword>
<dbReference type="Proteomes" id="UP000199352">
    <property type="component" value="Unassembled WGS sequence"/>
</dbReference>
<dbReference type="AlphaFoldDB" id="A0A1H9TEI6"/>
<dbReference type="GO" id="GO:0008168">
    <property type="term" value="F:methyltransferase activity"/>
    <property type="evidence" value="ECO:0007669"/>
    <property type="project" value="UniProtKB-KW"/>
</dbReference>
<dbReference type="GO" id="GO:0032259">
    <property type="term" value="P:methylation"/>
    <property type="evidence" value="ECO:0007669"/>
    <property type="project" value="UniProtKB-KW"/>
</dbReference>
<reference evidence="2" key="1">
    <citation type="submission" date="2016-10" db="EMBL/GenBank/DDBJ databases">
        <authorList>
            <person name="Varghese N."/>
            <person name="Submissions S."/>
        </authorList>
    </citation>
    <scope>NUCLEOTIDE SEQUENCE [LARGE SCALE GENOMIC DNA]</scope>
    <source>
        <strain evidence="2">CGMCC 4.3525</strain>
    </source>
</reference>
<evidence type="ECO:0000313" key="2">
    <source>
        <dbReference type="Proteomes" id="UP000199352"/>
    </source>
</evidence>
<dbReference type="EMBL" id="FOFR01000018">
    <property type="protein sequence ID" value="SER95645.1"/>
    <property type="molecule type" value="Genomic_DNA"/>
</dbReference>
<organism evidence="1 2">
    <name type="scientific">Lentzea xinjiangensis</name>
    <dbReference type="NCBI Taxonomy" id="402600"/>
    <lineage>
        <taxon>Bacteria</taxon>
        <taxon>Bacillati</taxon>
        <taxon>Actinomycetota</taxon>
        <taxon>Actinomycetes</taxon>
        <taxon>Pseudonocardiales</taxon>
        <taxon>Pseudonocardiaceae</taxon>
        <taxon>Lentzea</taxon>
    </lineage>
</organism>
<dbReference type="STRING" id="402600.SAMN05216188_11876"/>
<proteinExistence type="predicted"/>
<protein>
    <submittedName>
        <fullName evidence="1">DNA (Cytosine-5)-methyltransferase 1</fullName>
    </submittedName>
</protein>
<accession>A0A1H9TEI6</accession>
<keyword evidence="1" id="KW-0808">Transferase</keyword>
<name>A0A1H9TEI6_9PSEU</name>
<evidence type="ECO:0000313" key="1">
    <source>
        <dbReference type="EMBL" id="SER95645.1"/>
    </source>
</evidence>
<dbReference type="SUPFAM" id="SSF53335">
    <property type="entry name" value="S-adenosyl-L-methionine-dependent methyltransferases"/>
    <property type="match status" value="1"/>
</dbReference>
<dbReference type="InterPro" id="IPR029063">
    <property type="entry name" value="SAM-dependent_MTases_sf"/>
</dbReference>